<dbReference type="Pfam" id="PF00587">
    <property type="entry name" value="tRNA-synt_2b"/>
    <property type="match status" value="1"/>
</dbReference>
<comment type="caution">
    <text evidence="12">The sequence shown here is derived from an EMBL/GenBank/DDBJ whole genome shotgun (WGS) entry which is preliminary data.</text>
</comment>
<dbReference type="PATRIC" id="fig|1218508.4.peg.691"/>
<sequence length="569" mass="63824">MRQSQVLIPTLKEVPTDAEAVSHQLMLRAGFIRQIAAGVYAYLPLALRVIQNVERIVREEMDKIDAVESLMPAILPAELWQESGRYQTYGDNLFKLQDRHQRDFILGPTHEETMTYLVKNVLNSYKMMPKVLYQIQTKYRDEDRPRYGLLRGREFIMYDGYSFTANSDDLDKIFDQMEQAYHNIFDRCGLDYRVILGDSGDMGGNSSREFSAIADIGEDTIVYSDMSDYAANLEMATSIIADNPTEKLAPLQEVAAPGVNTIEALVQHLQVAPQKIIKNVAFMADDKPVLALIRGDYDINEVKLKNLLEVNELRPATDAEISEKFQSSPGFIGPVHLSVKLPIIADLSVQNLCNATTGGNHKDQQVQNANIDRDYQVDQFADIRTVKAGEISPDDKGTLQFTRGIEIGHVFKLGTKYSQSFQAEFLDEAGRPQPIIMGCYGIGISRLLSAIVEQHNDEKGMIWPLEVAPYQAHIVIVNTKKAEQTSLAKTVEQQLIKEGFSVLVDDRKQRPGVKFAESDLLGIPVRIVIGKKAADNIVEVKLRNQSEAIEVAQNDLVDTINILLKNYIS</sequence>
<dbReference type="EC" id="6.1.1.15" evidence="10"/>
<feature type="domain" description="Aminoacyl-transfer RNA synthetases class-II family profile" evidence="11">
    <location>
        <begin position="38"/>
        <end position="464"/>
    </location>
</feature>
<dbReference type="Proteomes" id="UP000033695">
    <property type="component" value="Unassembled WGS sequence"/>
</dbReference>
<proteinExistence type="inferred from homology"/>
<dbReference type="InterPro" id="IPR002314">
    <property type="entry name" value="aa-tRNA-synt_IIb"/>
</dbReference>
<keyword evidence="5 10" id="KW-0547">Nucleotide-binding</keyword>
<accession>A0A0F4KRC0</accession>
<comment type="function">
    <text evidence="10">Catalyzes the attachment of proline to tRNA(Pro) in a two-step reaction: proline is first activated by ATP to form Pro-AMP and then transferred to the acceptor end of tRNA(Pro). As ProRS can inadvertently accommodate and process non-cognate amino acids such as alanine and cysteine, to avoid such errors it has two additional distinct editing activities against alanine. One activity is designated as 'pretransfer' editing and involves the tRNA(Pro)-independent hydrolysis of activated Ala-AMP. The other activity is designated 'posttransfer' editing and involves deacylation of mischarged Ala-tRNA(Pro). The misacylated Cys-tRNA(Pro) is not edited by ProRS.</text>
</comment>
<dbReference type="InterPro" id="IPR045864">
    <property type="entry name" value="aa-tRNA-synth_II/BPL/LPL"/>
</dbReference>
<dbReference type="PROSITE" id="PS50862">
    <property type="entry name" value="AA_TRNA_LIGASE_II"/>
    <property type="match status" value="1"/>
</dbReference>
<dbReference type="SUPFAM" id="SSF52954">
    <property type="entry name" value="Class II aaRS ABD-related"/>
    <property type="match status" value="1"/>
</dbReference>
<comment type="catalytic activity">
    <reaction evidence="9 10">
        <text>tRNA(Pro) + L-proline + ATP = L-prolyl-tRNA(Pro) + AMP + diphosphate</text>
        <dbReference type="Rhea" id="RHEA:14305"/>
        <dbReference type="Rhea" id="RHEA-COMP:9700"/>
        <dbReference type="Rhea" id="RHEA-COMP:9702"/>
        <dbReference type="ChEBI" id="CHEBI:30616"/>
        <dbReference type="ChEBI" id="CHEBI:33019"/>
        <dbReference type="ChEBI" id="CHEBI:60039"/>
        <dbReference type="ChEBI" id="CHEBI:78442"/>
        <dbReference type="ChEBI" id="CHEBI:78532"/>
        <dbReference type="ChEBI" id="CHEBI:456215"/>
        <dbReference type="EC" id="6.1.1.15"/>
    </reaction>
</comment>
<dbReference type="PANTHER" id="PTHR42753">
    <property type="entry name" value="MITOCHONDRIAL RIBOSOME PROTEIN L39/PROLYL-TRNA LIGASE FAMILY MEMBER"/>
    <property type="match status" value="1"/>
</dbReference>
<dbReference type="InterPro" id="IPR044140">
    <property type="entry name" value="ProRS_anticodon_short"/>
</dbReference>
<dbReference type="InterPro" id="IPR004154">
    <property type="entry name" value="Anticodon-bd"/>
</dbReference>
<dbReference type="Gene3D" id="3.30.930.10">
    <property type="entry name" value="Bira Bifunctional Protein, Domain 2"/>
    <property type="match status" value="2"/>
</dbReference>
<comment type="similarity">
    <text evidence="10">Belongs to the class-II aminoacyl-tRNA synthetase family. ProS type 1 subfamily.</text>
</comment>
<comment type="subunit">
    <text evidence="2 10">Homodimer.</text>
</comment>
<evidence type="ECO:0000256" key="8">
    <source>
        <dbReference type="ARBA" id="ARBA00023146"/>
    </source>
</evidence>
<keyword evidence="8 10" id="KW-0030">Aminoacyl-tRNA synthetase</keyword>
<evidence type="ECO:0000313" key="13">
    <source>
        <dbReference type="Proteomes" id="UP000033695"/>
    </source>
</evidence>
<dbReference type="RefSeq" id="WP_045922526.1">
    <property type="nucleotide sequence ID" value="NZ_JBHTHW010000003.1"/>
</dbReference>
<dbReference type="InterPro" id="IPR033730">
    <property type="entry name" value="ProRS_core_prok"/>
</dbReference>
<dbReference type="GO" id="GO:0005524">
    <property type="term" value="F:ATP binding"/>
    <property type="evidence" value="ECO:0007669"/>
    <property type="project" value="UniProtKB-UniRule"/>
</dbReference>
<dbReference type="SUPFAM" id="SSF55826">
    <property type="entry name" value="YbaK/ProRS associated domain"/>
    <property type="match status" value="1"/>
</dbReference>
<dbReference type="InterPro" id="IPR004500">
    <property type="entry name" value="Pro-tRNA-synth_IIa_bac-type"/>
</dbReference>
<dbReference type="Gene3D" id="3.90.960.10">
    <property type="entry name" value="YbaK/aminoacyl-tRNA synthetase-associated domain"/>
    <property type="match status" value="1"/>
</dbReference>
<dbReference type="PANTHER" id="PTHR42753:SF2">
    <property type="entry name" value="PROLINE--TRNA LIGASE"/>
    <property type="match status" value="1"/>
</dbReference>
<keyword evidence="3 10" id="KW-0963">Cytoplasm</keyword>
<evidence type="ECO:0000256" key="10">
    <source>
        <dbReference type="HAMAP-Rule" id="MF_01569"/>
    </source>
</evidence>
<dbReference type="InterPro" id="IPR006195">
    <property type="entry name" value="aa-tRNA-synth_II"/>
</dbReference>
<dbReference type="InterPro" id="IPR036754">
    <property type="entry name" value="YbaK/aa-tRNA-synt-asso_dom_sf"/>
</dbReference>
<evidence type="ECO:0000256" key="2">
    <source>
        <dbReference type="ARBA" id="ARBA00011738"/>
    </source>
</evidence>
<keyword evidence="6 10" id="KW-0067">ATP-binding</keyword>
<dbReference type="NCBIfam" id="TIGR00409">
    <property type="entry name" value="proS_fam_II"/>
    <property type="match status" value="1"/>
</dbReference>
<dbReference type="STRING" id="1218508.JG29_06760"/>
<dbReference type="Pfam" id="PF03129">
    <property type="entry name" value="HGTP_anticodon"/>
    <property type="match status" value="1"/>
</dbReference>
<dbReference type="InterPro" id="IPR036621">
    <property type="entry name" value="Anticodon-bd_dom_sf"/>
</dbReference>
<dbReference type="AlphaFoldDB" id="A0A0F4KRC0"/>
<reference evidence="12 13" key="1">
    <citation type="submission" date="2014-12" db="EMBL/GenBank/DDBJ databases">
        <title>Comparative genomics of the lactic acid bacteria isolated from the honey bee gut.</title>
        <authorList>
            <person name="Ellegaard K.M."/>
            <person name="Tamarit D."/>
            <person name="Javelind E."/>
            <person name="Olofsson T."/>
            <person name="Andersson S.G."/>
            <person name="Vasquez A."/>
        </authorList>
    </citation>
    <scope>NUCLEOTIDE SEQUENCE [LARGE SCALE GENOMIC DNA]</scope>
    <source>
        <strain evidence="12 13">Hon2</strain>
    </source>
</reference>
<evidence type="ECO:0000256" key="5">
    <source>
        <dbReference type="ARBA" id="ARBA00022741"/>
    </source>
</evidence>
<dbReference type="HOGENOM" id="CLU_016739_0_0_9"/>
<dbReference type="EMBL" id="JXBZ01000005">
    <property type="protein sequence ID" value="KJY49222.1"/>
    <property type="molecule type" value="Genomic_DNA"/>
</dbReference>
<dbReference type="SUPFAM" id="SSF55681">
    <property type="entry name" value="Class II aaRS and biotin synthetases"/>
    <property type="match status" value="1"/>
</dbReference>
<evidence type="ECO:0000256" key="9">
    <source>
        <dbReference type="ARBA" id="ARBA00047671"/>
    </source>
</evidence>
<dbReference type="GO" id="GO:0005829">
    <property type="term" value="C:cytosol"/>
    <property type="evidence" value="ECO:0007669"/>
    <property type="project" value="TreeGrafter"/>
</dbReference>
<dbReference type="PRINTS" id="PR01046">
    <property type="entry name" value="TRNASYNTHPRO"/>
</dbReference>
<dbReference type="InterPro" id="IPR007214">
    <property type="entry name" value="YbaK/aa-tRNA-synth-assoc-dom"/>
</dbReference>
<dbReference type="GO" id="GO:0004827">
    <property type="term" value="F:proline-tRNA ligase activity"/>
    <property type="evidence" value="ECO:0007669"/>
    <property type="project" value="UniProtKB-UniRule"/>
</dbReference>
<evidence type="ECO:0000256" key="1">
    <source>
        <dbReference type="ARBA" id="ARBA00004496"/>
    </source>
</evidence>
<dbReference type="CDD" id="cd00861">
    <property type="entry name" value="ProRS_anticodon_short"/>
    <property type="match status" value="1"/>
</dbReference>
<evidence type="ECO:0000256" key="4">
    <source>
        <dbReference type="ARBA" id="ARBA00022598"/>
    </source>
</evidence>
<evidence type="ECO:0000313" key="12">
    <source>
        <dbReference type="EMBL" id="KJY49222.1"/>
    </source>
</evidence>
<protein>
    <recommendedName>
        <fullName evidence="10">Proline--tRNA ligase</fullName>
        <ecNumber evidence="10">6.1.1.15</ecNumber>
    </recommendedName>
    <alternativeName>
        <fullName evidence="10">Prolyl-tRNA synthetase</fullName>
        <shortName evidence="10">ProRS</shortName>
    </alternativeName>
</protein>
<organism evidence="12 13">
    <name type="scientific">Bombilactobacillus mellis</name>
    <dbReference type="NCBI Taxonomy" id="1218508"/>
    <lineage>
        <taxon>Bacteria</taxon>
        <taxon>Bacillati</taxon>
        <taxon>Bacillota</taxon>
        <taxon>Bacilli</taxon>
        <taxon>Lactobacillales</taxon>
        <taxon>Lactobacillaceae</taxon>
        <taxon>Bombilactobacillus</taxon>
    </lineage>
</organism>
<keyword evidence="13" id="KW-1185">Reference proteome</keyword>
<dbReference type="NCBIfam" id="NF006625">
    <property type="entry name" value="PRK09194.1"/>
    <property type="match status" value="1"/>
</dbReference>
<dbReference type="FunFam" id="3.40.50.800:FF:000011">
    <property type="entry name" value="Proline--tRNA ligase"/>
    <property type="match status" value="1"/>
</dbReference>
<keyword evidence="4 10" id="KW-0436">Ligase</keyword>
<keyword evidence="7 10" id="KW-0648">Protein biosynthesis</keyword>
<dbReference type="InterPro" id="IPR050062">
    <property type="entry name" value="Pro-tRNA_synthetase"/>
</dbReference>
<gene>
    <name evidence="10 12" type="primary">proS</name>
    <name evidence="12" type="ORF">JG29_06760</name>
</gene>
<dbReference type="Pfam" id="PF04073">
    <property type="entry name" value="tRNA_edit"/>
    <property type="match status" value="1"/>
</dbReference>
<dbReference type="OrthoDB" id="9809052at2"/>
<dbReference type="CDD" id="cd00779">
    <property type="entry name" value="ProRS_core_prok"/>
    <property type="match status" value="1"/>
</dbReference>
<evidence type="ECO:0000256" key="6">
    <source>
        <dbReference type="ARBA" id="ARBA00022840"/>
    </source>
</evidence>
<name>A0A0F4KRC0_9LACO</name>
<evidence type="ECO:0000256" key="7">
    <source>
        <dbReference type="ARBA" id="ARBA00022917"/>
    </source>
</evidence>
<dbReference type="HAMAP" id="MF_01569">
    <property type="entry name" value="Pro_tRNA_synth_type1"/>
    <property type="match status" value="1"/>
</dbReference>
<comment type="subcellular location">
    <subcellularLocation>
        <location evidence="1 10">Cytoplasm</location>
    </subcellularLocation>
</comment>
<dbReference type="GO" id="GO:0140096">
    <property type="term" value="F:catalytic activity, acting on a protein"/>
    <property type="evidence" value="ECO:0007669"/>
    <property type="project" value="UniProtKB-ARBA"/>
</dbReference>
<dbReference type="GO" id="GO:0016740">
    <property type="term" value="F:transferase activity"/>
    <property type="evidence" value="ECO:0007669"/>
    <property type="project" value="UniProtKB-ARBA"/>
</dbReference>
<dbReference type="InterPro" id="IPR023717">
    <property type="entry name" value="Pro-tRNA-Synthase_IIa_type1"/>
</dbReference>
<evidence type="ECO:0000256" key="3">
    <source>
        <dbReference type="ARBA" id="ARBA00022490"/>
    </source>
</evidence>
<evidence type="ECO:0000259" key="11">
    <source>
        <dbReference type="PROSITE" id="PS50862"/>
    </source>
</evidence>
<dbReference type="GO" id="GO:0006433">
    <property type="term" value="P:prolyl-tRNA aminoacylation"/>
    <property type="evidence" value="ECO:0007669"/>
    <property type="project" value="UniProtKB-UniRule"/>
</dbReference>
<comment type="domain">
    <text evidence="10">Consists of three domains: the N-terminal catalytic domain, the editing domain and the C-terminal anticodon-binding domain.</text>
</comment>
<dbReference type="InterPro" id="IPR002316">
    <property type="entry name" value="Pro-tRNA-ligase_IIa"/>
</dbReference>
<dbReference type="Gene3D" id="3.40.50.800">
    <property type="entry name" value="Anticodon-binding domain"/>
    <property type="match status" value="1"/>
</dbReference>
<dbReference type="GO" id="GO:0002161">
    <property type="term" value="F:aminoacyl-tRNA deacylase activity"/>
    <property type="evidence" value="ECO:0007669"/>
    <property type="project" value="InterPro"/>
</dbReference>
<dbReference type="CDD" id="cd04334">
    <property type="entry name" value="ProRS-INS"/>
    <property type="match status" value="1"/>
</dbReference>